<dbReference type="EMBL" id="CYKH01001912">
    <property type="protein sequence ID" value="CUG91364.1"/>
    <property type="molecule type" value="Genomic_DNA"/>
</dbReference>
<reference evidence="3" key="1">
    <citation type="submission" date="2015-09" db="EMBL/GenBank/DDBJ databases">
        <authorList>
            <consortium name="Pathogen Informatics"/>
        </authorList>
    </citation>
    <scope>NUCLEOTIDE SEQUENCE [LARGE SCALE GENOMIC DNA]</scope>
    <source>
        <strain evidence="3">Lake Konstanz</strain>
    </source>
</reference>
<accession>A0A0S4JMJ6</accession>
<dbReference type="AlphaFoldDB" id="A0A0S4JMJ6"/>
<evidence type="ECO:0000313" key="2">
    <source>
        <dbReference type="EMBL" id="CUG91364.1"/>
    </source>
</evidence>
<name>A0A0S4JMJ6_BODSA</name>
<protein>
    <submittedName>
        <fullName evidence="2">Uncharacterized protein</fullName>
    </submittedName>
</protein>
<evidence type="ECO:0000313" key="3">
    <source>
        <dbReference type="Proteomes" id="UP000051952"/>
    </source>
</evidence>
<dbReference type="Proteomes" id="UP000051952">
    <property type="component" value="Unassembled WGS sequence"/>
</dbReference>
<evidence type="ECO:0000256" key="1">
    <source>
        <dbReference type="SAM" id="Coils"/>
    </source>
</evidence>
<proteinExistence type="predicted"/>
<sequence length="925" mass="101868">MSGGDHVHAVPSSRPVLTAKVVRPPAEGDALQSSRRPCTATHRRAGIALVPVKFSGDRRDSPGRTVGAIQPHMTENVFTGAVRAAAKEVSAPEIASWPVQGSSSRLADVLARQAQSMDRETNPFLRADFLISSLKLLGDELKSFQPFFSVYVTELQVLVGRLAESQEECSTLRQEIAHASFGWEEKLRDQHVALSHEIRGLSQEIKDNKLKMKHVHEEGERLRKVQADLERDKKMLQTKETEWHQSRRVQEQMTVQIAQRNQQLQERIPPLEEEARLQKLQAETLRTTNQNMAHRATAKEKELGRVIHQLSDKITRQETTVDEANSHNRRLAASLHALRNVKDNISSELVATKEEVARIQRDCDEKLRCMTPRPDFESCPQELLGSTMSSSHAKVETLVGKLRLVSHNLSYAERASVATSAALSWIQKADASASQTVLQMPAAEIAVVPPPPSLADDGDVVAPAPERFPPGALPMVFDWPVGVQRVLCKAVTLADACSRAKELLDHCNTLQSRTSRHVELHVSILCFFLEGVALGDSTAPNGQYPILPASHSNRVPMSVYEHCMNVVRATTYFATEPCLRFFGSVLREELGPWVWGIHKKTLHEVMSALTAQDQLTGVAALALVQELLDEWPICVVLAVQRAVMQSVIPAGGTLVSTRNQPGDAQTMASLETLKVRVVWDRESALESALFRRLRTIFLEATVAFFQALESRLLAACHIGKVQPANLFDACLNTSIPYATVVTVVASVAPSLSEFQVNNFVTEVFELAIASARQEAAAAKTGPTGFEYLGPNNGPASSQLFLPGRAEHFFGSLRPYPQFVASRLVASRKQPPNQRRRQTLNVPRKSIAPVSPVPQPLTMPVISPRTGSIAEGAMRLPEKAVPSKPQKTSEMNLPMVTVLRFVRKVPLPSTFLKAVEISDALGGMQS</sequence>
<feature type="coiled-coil region" evidence="1">
    <location>
        <begin position="155"/>
        <end position="242"/>
    </location>
</feature>
<organism evidence="2 3">
    <name type="scientific">Bodo saltans</name>
    <name type="common">Flagellated protozoan</name>
    <dbReference type="NCBI Taxonomy" id="75058"/>
    <lineage>
        <taxon>Eukaryota</taxon>
        <taxon>Discoba</taxon>
        <taxon>Euglenozoa</taxon>
        <taxon>Kinetoplastea</taxon>
        <taxon>Metakinetoplastina</taxon>
        <taxon>Eubodonida</taxon>
        <taxon>Bodonidae</taxon>
        <taxon>Bodo</taxon>
    </lineage>
</organism>
<keyword evidence="1" id="KW-0175">Coiled coil</keyword>
<feature type="coiled-coil region" evidence="1">
    <location>
        <begin position="335"/>
        <end position="362"/>
    </location>
</feature>
<keyword evidence="3" id="KW-1185">Reference proteome</keyword>
<dbReference type="VEuPathDB" id="TriTrypDB:BSAL_31515"/>
<gene>
    <name evidence="2" type="ORF">BSAL_31515</name>
</gene>